<name>A0A1G6QLV3_9BACT</name>
<keyword evidence="6" id="KW-0326">Glycosidase</keyword>
<dbReference type="InterPro" id="IPR008928">
    <property type="entry name" value="6-hairpin_glycosidase_sf"/>
</dbReference>
<dbReference type="RefSeq" id="WP_092440062.1">
    <property type="nucleotide sequence ID" value="NZ_FMYP01000063.1"/>
</dbReference>
<dbReference type="PRINTS" id="PR00735">
    <property type="entry name" value="GLHYDRLASE8"/>
</dbReference>
<evidence type="ECO:0000256" key="2">
    <source>
        <dbReference type="ARBA" id="ARBA00009209"/>
    </source>
</evidence>
<keyword evidence="5" id="KW-0136">Cellulose degradation</keyword>
<accession>A0A1G6QLV3</accession>
<keyword evidence="10" id="KW-1185">Reference proteome</keyword>
<comment type="catalytic activity">
    <reaction evidence="1">
        <text>Endohydrolysis of (1-&gt;4)-beta-D-glucosidic linkages in cellulose, lichenin and cereal beta-D-glucans.</text>
        <dbReference type="EC" id="3.2.1.4"/>
    </reaction>
</comment>
<dbReference type="Pfam" id="PF01270">
    <property type="entry name" value="Glyco_hydro_8"/>
    <property type="match status" value="1"/>
</dbReference>
<reference evidence="9 10" key="1">
    <citation type="submission" date="2016-09" db="EMBL/GenBank/DDBJ databases">
        <authorList>
            <person name="Capua I."/>
            <person name="De Benedictis P."/>
            <person name="Joannis T."/>
            <person name="Lombin L.H."/>
            <person name="Cattoli G."/>
        </authorList>
    </citation>
    <scope>NUCLEOTIDE SEQUENCE [LARGE SCALE GENOMIC DNA]</scope>
    <source>
        <strain evidence="9 10">A7P-90m</strain>
    </source>
</reference>
<dbReference type="STRING" id="1640674.SAMN05216323_10639"/>
<dbReference type="EC" id="3.2.1.4" evidence="3"/>
<sequence>MLRIILLVFSVMLHSVSNCQTVTHPFPNHTQYAKSSIKPKHIKQAKMDNAVTKFYDFWKKNYVKNDCSASDQYYVYTDEGDMKDNIPTICVSEGQGFGMVIVPLMAGYDKDAQTIYDGMYRFVAAHPTAKSKDLMSWSISKGCITTEHKTQDEYNNTSATDGDLDITLSLFLADAQWGSSGAINYKEEGVKRAKAILDHEINKQKHTVLLSDANDPGDSDFFDIRTSDFMPTHLKVFNKYYPSPEWNLVVNKTYQIFAAIQSKYSPKVGLLPDFITYKNNKYIPAKPNYLESPNDGAYYYNACRIPFRVGLDYLINGDTRAQQLLNPLTGWVQTKTHNSIDKLTTGFYLNGHAIPHCNFTVPSFVCPMAVGSMLNSENQEWLNDCWDYIDQLEVNDYKYYDNTIQMLSLIALSGNFWLP</sequence>
<comment type="similarity">
    <text evidence="2">Belongs to the glycosyl hydrolase 8 (cellulase D) family.</text>
</comment>
<keyword evidence="7" id="KW-0119">Carbohydrate metabolism</keyword>
<dbReference type="EMBL" id="FMYP01000063">
    <property type="protein sequence ID" value="SDC93349.1"/>
    <property type="molecule type" value="Genomic_DNA"/>
</dbReference>
<keyword evidence="4" id="KW-0378">Hydrolase</keyword>
<gene>
    <name evidence="9" type="ORF">SAMN05216323_10639</name>
</gene>
<evidence type="ECO:0000256" key="8">
    <source>
        <dbReference type="SAM" id="SignalP"/>
    </source>
</evidence>
<evidence type="ECO:0000313" key="10">
    <source>
        <dbReference type="Proteomes" id="UP000199452"/>
    </source>
</evidence>
<keyword evidence="8" id="KW-0732">Signal</keyword>
<evidence type="ECO:0000256" key="5">
    <source>
        <dbReference type="ARBA" id="ARBA00023001"/>
    </source>
</evidence>
<proteinExistence type="inferred from homology"/>
<evidence type="ECO:0000256" key="7">
    <source>
        <dbReference type="ARBA" id="ARBA00023326"/>
    </source>
</evidence>
<evidence type="ECO:0000313" key="9">
    <source>
        <dbReference type="EMBL" id="SDC93349.1"/>
    </source>
</evidence>
<organism evidence="9 10">
    <name type="scientific">Williamwhitmania taraxaci</name>
    <dbReference type="NCBI Taxonomy" id="1640674"/>
    <lineage>
        <taxon>Bacteria</taxon>
        <taxon>Pseudomonadati</taxon>
        <taxon>Bacteroidota</taxon>
        <taxon>Bacteroidia</taxon>
        <taxon>Bacteroidales</taxon>
        <taxon>Williamwhitmaniaceae</taxon>
        <taxon>Williamwhitmania</taxon>
    </lineage>
</organism>
<evidence type="ECO:0000256" key="3">
    <source>
        <dbReference type="ARBA" id="ARBA00012601"/>
    </source>
</evidence>
<dbReference type="Gene3D" id="1.50.10.10">
    <property type="match status" value="1"/>
</dbReference>
<dbReference type="InterPro" id="IPR002037">
    <property type="entry name" value="Glyco_hydro_8"/>
</dbReference>
<keyword evidence="7" id="KW-0624">Polysaccharide degradation</keyword>
<feature type="chain" id="PRO_5011780894" description="cellulase" evidence="8">
    <location>
        <begin position="20"/>
        <end position="419"/>
    </location>
</feature>
<feature type="signal peptide" evidence="8">
    <location>
        <begin position="1"/>
        <end position="19"/>
    </location>
</feature>
<dbReference type="SUPFAM" id="SSF48208">
    <property type="entry name" value="Six-hairpin glycosidases"/>
    <property type="match status" value="1"/>
</dbReference>
<dbReference type="InterPro" id="IPR012341">
    <property type="entry name" value="6hp_glycosidase-like_sf"/>
</dbReference>
<dbReference type="GO" id="GO:0008810">
    <property type="term" value="F:cellulase activity"/>
    <property type="evidence" value="ECO:0007669"/>
    <property type="project" value="UniProtKB-EC"/>
</dbReference>
<evidence type="ECO:0000256" key="1">
    <source>
        <dbReference type="ARBA" id="ARBA00000966"/>
    </source>
</evidence>
<evidence type="ECO:0000256" key="4">
    <source>
        <dbReference type="ARBA" id="ARBA00022801"/>
    </source>
</evidence>
<dbReference type="AlphaFoldDB" id="A0A1G6QLV3"/>
<evidence type="ECO:0000256" key="6">
    <source>
        <dbReference type="ARBA" id="ARBA00023295"/>
    </source>
</evidence>
<dbReference type="OrthoDB" id="9816120at2"/>
<dbReference type="GO" id="GO:0030245">
    <property type="term" value="P:cellulose catabolic process"/>
    <property type="evidence" value="ECO:0007669"/>
    <property type="project" value="UniProtKB-KW"/>
</dbReference>
<dbReference type="Proteomes" id="UP000199452">
    <property type="component" value="Unassembled WGS sequence"/>
</dbReference>
<protein>
    <recommendedName>
        <fullName evidence="3">cellulase</fullName>
        <ecNumber evidence="3">3.2.1.4</ecNumber>
    </recommendedName>
</protein>